<dbReference type="InterPro" id="IPR029063">
    <property type="entry name" value="SAM-dependent_MTases_sf"/>
</dbReference>
<feature type="compositionally biased region" description="Basic and acidic residues" evidence="1">
    <location>
        <begin position="281"/>
        <end position="303"/>
    </location>
</feature>
<name>U6K1T8_9EIME</name>
<dbReference type="Pfam" id="PF10294">
    <property type="entry name" value="Methyltransf_16"/>
    <property type="match status" value="1"/>
</dbReference>
<evidence type="ECO:0000256" key="1">
    <source>
        <dbReference type="SAM" id="MobiDB-lite"/>
    </source>
</evidence>
<proteinExistence type="predicted"/>
<reference evidence="2" key="2">
    <citation type="submission" date="2013-10" db="EMBL/GenBank/DDBJ databases">
        <authorList>
            <person name="Aslett M."/>
        </authorList>
    </citation>
    <scope>NUCLEOTIDE SEQUENCE [LARGE SCALE GENOMIC DNA]</scope>
    <source>
        <strain evidence="2">Houghton</strain>
    </source>
</reference>
<dbReference type="InterPro" id="IPR019410">
    <property type="entry name" value="Methyltransf_16"/>
</dbReference>
<feature type="compositionally biased region" description="Low complexity" evidence="1">
    <location>
        <begin position="304"/>
        <end position="315"/>
    </location>
</feature>
<accession>U6K1T8</accession>
<feature type="region of interest" description="Disordered" evidence="1">
    <location>
        <begin position="760"/>
        <end position="800"/>
    </location>
</feature>
<feature type="compositionally biased region" description="Polar residues" evidence="1">
    <location>
        <begin position="397"/>
        <end position="409"/>
    </location>
</feature>
<dbReference type="SUPFAM" id="SSF53335">
    <property type="entry name" value="S-adenosyl-L-methionine-dependent methyltransferases"/>
    <property type="match status" value="1"/>
</dbReference>
<organism evidence="2 3">
    <name type="scientific">Eimeria mitis</name>
    <dbReference type="NCBI Taxonomy" id="44415"/>
    <lineage>
        <taxon>Eukaryota</taxon>
        <taxon>Sar</taxon>
        <taxon>Alveolata</taxon>
        <taxon>Apicomplexa</taxon>
        <taxon>Conoidasida</taxon>
        <taxon>Coccidia</taxon>
        <taxon>Eucoccidiorida</taxon>
        <taxon>Eimeriorina</taxon>
        <taxon>Eimeriidae</taxon>
        <taxon>Eimeria</taxon>
    </lineage>
</organism>
<feature type="region of interest" description="Disordered" evidence="1">
    <location>
        <begin position="272"/>
        <end position="338"/>
    </location>
</feature>
<dbReference type="Proteomes" id="UP000030744">
    <property type="component" value="Unassembled WGS sequence"/>
</dbReference>
<feature type="compositionally biased region" description="Low complexity" evidence="1">
    <location>
        <begin position="448"/>
        <end position="458"/>
    </location>
</feature>
<dbReference type="AlphaFoldDB" id="U6K1T8"/>
<feature type="compositionally biased region" description="Low complexity" evidence="1">
    <location>
        <begin position="784"/>
        <end position="799"/>
    </location>
</feature>
<feature type="compositionally biased region" description="Polar residues" evidence="1">
    <location>
        <begin position="320"/>
        <end position="334"/>
    </location>
</feature>
<protein>
    <submittedName>
        <fullName evidence="2">Uncharacterized protein</fullName>
    </submittedName>
</protein>
<feature type="region of interest" description="Disordered" evidence="1">
    <location>
        <begin position="351"/>
        <end position="482"/>
    </location>
</feature>
<dbReference type="OrthoDB" id="46564at2759"/>
<reference evidence="2" key="1">
    <citation type="submission" date="2013-10" db="EMBL/GenBank/DDBJ databases">
        <title>Genomic analysis of the causative agents of coccidiosis in chickens.</title>
        <authorList>
            <person name="Reid A.J."/>
            <person name="Blake D."/>
            <person name="Billington K."/>
            <person name="Browne H."/>
            <person name="Dunn M."/>
            <person name="Hung S."/>
            <person name="Kawahara F."/>
            <person name="Miranda-Saavedra D."/>
            <person name="Mourier T."/>
            <person name="Nagra H."/>
            <person name="Otto T.D."/>
            <person name="Rawlings N."/>
            <person name="Sanchez A."/>
            <person name="Sanders M."/>
            <person name="Subramaniam C."/>
            <person name="Tay Y."/>
            <person name="Dear P."/>
            <person name="Doerig C."/>
            <person name="Gruber A."/>
            <person name="Parkinson J."/>
            <person name="Shirley M."/>
            <person name="Wan K.L."/>
            <person name="Berriman M."/>
            <person name="Tomley F."/>
            <person name="Pain A."/>
        </authorList>
    </citation>
    <scope>NUCLEOTIDE SEQUENCE [LARGE SCALE GENOMIC DNA]</scope>
    <source>
        <strain evidence="2">Houghton</strain>
    </source>
</reference>
<feature type="compositionally biased region" description="Pro residues" evidence="1">
    <location>
        <begin position="438"/>
        <end position="447"/>
    </location>
</feature>
<gene>
    <name evidence="2" type="ORF">EMH_0040130</name>
</gene>
<feature type="region of interest" description="Disordered" evidence="1">
    <location>
        <begin position="549"/>
        <end position="612"/>
    </location>
</feature>
<dbReference type="Gene3D" id="3.40.50.150">
    <property type="entry name" value="Vaccinia Virus protein VP39"/>
    <property type="match status" value="1"/>
</dbReference>
<sequence>MLRRGSGVPLNLGSWQAPRFYVYEAGEVPGVPKDLLYIKESAWGPAAAQVGPAPVFLGKHLELQATQANKTPLRGRKTIELGAGCGLVSMVASLLGAEAQACEEHGPTLALLQHNLATFNSEFTKCHPISACEFPKSAKFRGAFDLLFVTDLLNSPSARIKTLKCLLLLLGAQTDGSIDIFSVKPHADVSESVWRSEVEDLLQQLQQDESMQKCTHPNVTPVAVEGAGAAVGEASALCSEEKDTDRHGVSVSLSSCSTLSSMQGTVQLARSISSSGVLTPAERRPCGEDFNGELERPSQKEPAESGAAAVPAPKARTADDSSTPGLIRNMSQPLLHQKRLPLKTAHTVAAAKVSKAAPNGAPGVTASSCEPRTPADATRVRPKTSTATTHAARSRHLNSQQRTSVNRDGSYNDRREVATGSNGHISPRLSSAAKGPASPCPASPSQPLPATAATATRRSAVEKEKRLPGNIMPTPPGPREGKGGMLPTAATAAAPKAAAATTTLHRLPATDLQSSPAKGTTRLMKISSEGTTAPPRPAAVSRAAAETGVGAKPAVLKPLKSARPQTSVQAPQHSNKDMAPLLPALGTPHAQLRRPTADGSPTGSHETAAAYAPLRSRRKSLLEDATSAAAAAATAVPTTAVAAKTAHPKSTQGSALALNRCAAPNTGASHRMLKVAAPAAAGHTPRQPSAVGPTASRYSIPTAGGGTPKHHTATAAAVKPVAGSLGSVVGPKVAANVVPESAKAGAVDAEVHQPAAVGAGATKAPAIAQEESDKPRAPAKTKTDTASGGPTTAAGPLGARLVSRLSGLFKRAGSKEMKNKAS</sequence>
<keyword evidence="3" id="KW-1185">Reference proteome</keyword>
<feature type="compositionally biased region" description="Polar residues" evidence="1">
    <location>
        <begin position="563"/>
        <end position="573"/>
    </location>
</feature>
<evidence type="ECO:0000313" key="2">
    <source>
        <dbReference type="EMBL" id="CDJ31659.1"/>
    </source>
</evidence>
<dbReference type="VEuPathDB" id="ToxoDB:EMH_0040130"/>
<dbReference type="RefSeq" id="XP_013354224.1">
    <property type="nucleotide sequence ID" value="XM_013498770.1"/>
</dbReference>
<dbReference type="GeneID" id="25378760"/>
<feature type="region of interest" description="Disordered" evidence="1">
    <location>
        <begin position="678"/>
        <end position="711"/>
    </location>
</feature>
<dbReference type="EMBL" id="HG683465">
    <property type="protein sequence ID" value="CDJ31659.1"/>
    <property type="molecule type" value="Genomic_DNA"/>
</dbReference>
<evidence type="ECO:0000313" key="3">
    <source>
        <dbReference type="Proteomes" id="UP000030744"/>
    </source>
</evidence>